<reference evidence="1" key="1">
    <citation type="journal article" date="2014" name="Front. Microbiol.">
        <title>High frequency of phylogenetically diverse reductive dehalogenase-homologous genes in deep subseafloor sedimentary metagenomes.</title>
        <authorList>
            <person name="Kawai M."/>
            <person name="Futagami T."/>
            <person name="Toyoda A."/>
            <person name="Takaki Y."/>
            <person name="Nishi S."/>
            <person name="Hori S."/>
            <person name="Arai W."/>
            <person name="Tsubouchi T."/>
            <person name="Morono Y."/>
            <person name="Uchiyama I."/>
            <person name="Ito T."/>
            <person name="Fujiyama A."/>
            <person name="Inagaki F."/>
            <person name="Takami H."/>
        </authorList>
    </citation>
    <scope>NUCLEOTIDE SEQUENCE</scope>
    <source>
        <strain evidence="1">Expedition CK06-06</strain>
    </source>
</reference>
<evidence type="ECO:0000313" key="1">
    <source>
        <dbReference type="EMBL" id="GAI60663.1"/>
    </source>
</evidence>
<dbReference type="EMBL" id="BARW01004189">
    <property type="protein sequence ID" value="GAI60663.1"/>
    <property type="molecule type" value="Genomic_DNA"/>
</dbReference>
<protein>
    <submittedName>
        <fullName evidence="1">Uncharacterized protein</fullName>
    </submittedName>
</protein>
<comment type="caution">
    <text evidence="1">The sequence shown here is derived from an EMBL/GenBank/DDBJ whole genome shotgun (WGS) entry which is preliminary data.</text>
</comment>
<feature type="non-terminal residue" evidence="1">
    <location>
        <position position="1"/>
    </location>
</feature>
<organism evidence="1">
    <name type="scientific">marine sediment metagenome</name>
    <dbReference type="NCBI Taxonomy" id="412755"/>
    <lineage>
        <taxon>unclassified sequences</taxon>
        <taxon>metagenomes</taxon>
        <taxon>ecological metagenomes</taxon>
    </lineage>
</organism>
<dbReference type="AlphaFoldDB" id="X1PXL7"/>
<name>X1PXL7_9ZZZZ</name>
<gene>
    <name evidence="1" type="ORF">S12H4_10016</name>
</gene>
<sequence>IGADWIATDNGWTMVDVLAKDWRWGTASWFDKNGWSGWVSLSSLQEFINAGGFGPSDAGNPCTIDPADNVMLVVIAGGNPDGDVYIDDIGINALTYDFEPPPPTLMSSFTIDHAKLDFKKKVDDDKVRVQGKLELDLVNGNGVNISEDVIVTVGPLSETIKMVEKGKKDERWEYKRPKGGTDDIKHMTINWKNGKFDIRMDKADLSELIDPEVTISIQIGDDVGEETIPMREKKHHWDYKAK</sequence>
<accession>X1PXL7</accession>
<proteinExistence type="predicted"/>